<evidence type="ECO:0000256" key="5">
    <source>
        <dbReference type="ARBA" id="ARBA00022989"/>
    </source>
</evidence>
<dbReference type="PROSITE" id="PS50928">
    <property type="entry name" value="ABC_TM1"/>
    <property type="match status" value="1"/>
</dbReference>
<feature type="transmembrane region" description="Helical" evidence="7">
    <location>
        <begin position="45"/>
        <end position="66"/>
    </location>
</feature>
<comment type="subcellular location">
    <subcellularLocation>
        <location evidence="1 7">Cell membrane</location>
        <topology evidence="1 7">Multi-pass membrane protein</topology>
    </subcellularLocation>
</comment>
<evidence type="ECO:0000256" key="1">
    <source>
        <dbReference type="ARBA" id="ARBA00004651"/>
    </source>
</evidence>
<dbReference type="Gene3D" id="1.10.3720.10">
    <property type="entry name" value="MetI-like"/>
    <property type="match status" value="1"/>
</dbReference>
<feature type="transmembrane region" description="Helical" evidence="7">
    <location>
        <begin position="209"/>
        <end position="238"/>
    </location>
</feature>
<dbReference type="Pfam" id="PF00528">
    <property type="entry name" value="BPD_transp_1"/>
    <property type="match status" value="1"/>
</dbReference>
<evidence type="ECO:0000259" key="9">
    <source>
        <dbReference type="PROSITE" id="PS50928"/>
    </source>
</evidence>
<dbReference type="InterPro" id="IPR000515">
    <property type="entry name" value="MetI-like"/>
</dbReference>
<feature type="transmembrane region" description="Helical" evidence="7">
    <location>
        <begin position="141"/>
        <end position="162"/>
    </location>
</feature>
<organism evidence="10 11">
    <name type="scientific">Nakamurella flavida</name>
    <dbReference type="NCBI Taxonomy" id="363630"/>
    <lineage>
        <taxon>Bacteria</taxon>
        <taxon>Bacillati</taxon>
        <taxon>Actinomycetota</taxon>
        <taxon>Actinomycetes</taxon>
        <taxon>Nakamurellales</taxon>
        <taxon>Nakamurellaceae</taxon>
        <taxon>Nakamurella</taxon>
    </lineage>
</organism>
<evidence type="ECO:0000256" key="4">
    <source>
        <dbReference type="ARBA" id="ARBA00022692"/>
    </source>
</evidence>
<evidence type="ECO:0000256" key="2">
    <source>
        <dbReference type="ARBA" id="ARBA00022448"/>
    </source>
</evidence>
<feature type="domain" description="ABC transmembrane type-1" evidence="9">
    <location>
        <begin position="103"/>
        <end position="287"/>
    </location>
</feature>
<evidence type="ECO:0000256" key="8">
    <source>
        <dbReference type="SAM" id="MobiDB-lite"/>
    </source>
</evidence>
<evidence type="ECO:0000256" key="3">
    <source>
        <dbReference type="ARBA" id="ARBA00022475"/>
    </source>
</evidence>
<comment type="similarity">
    <text evidence="7">Belongs to the binding-protein-dependent transport system permease family.</text>
</comment>
<dbReference type="PANTHER" id="PTHR30151">
    <property type="entry name" value="ALKANE SULFONATE ABC TRANSPORTER-RELATED, MEMBRANE SUBUNIT"/>
    <property type="match status" value="1"/>
</dbReference>
<keyword evidence="11" id="KW-1185">Reference proteome</keyword>
<dbReference type="EMBL" id="JAERWL010000003">
    <property type="protein sequence ID" value="MBM9475332.1"/>
    <property type="molecule type" value="Genomic_DNA"/>
</dbReference>
<keyword evidence="3" id="KW-1003">Cell membrane</keyword>
<evidence type="ECO:0000313" key="11">
    <source>
        <dbReference type="Proteomes" id="UP000663801"/>
    </source>
</evidence>
<proteinExistence type="inferred from homology"/>
<accession>A0A938YKY4</accession>
<evidence type="ECO:0000256" key="6">
    <source>
        <dbReference type="ARBA" id="ARBA00023136"/>
    </source>
</evidence>
<comment type="caution">
    <text evidence="10">The sequence shown here is derived from an EMBL/GenBank/DDBJ whole genome shotgun (WGS) entry which is preliminary data.</text>
</comment>
<sequence>MTADPHTTPGSSATTPRLPERTTDAEPVVVEYRSGGRVARGPSRAFRIISSPLGTLIPVLGVLLLWEIGSRSGIIDDTFFPAPSDSLAALFTLSSNGDLWPNIGVSIRRITLGFLLGVIPGIAVGIAMARLKWARVILDPLIAVAYPIPVVAILPMLLVIFGIGSTPIIVLAGIISFFPAVVNSMAGVRQGDERLILMAQNMGADRRQVLLRIVLPGALPSIFAGIRLAAGLALLGVIAGEFLAASDGIGSLTWRYWQIYQIDNMYATLAVIAAMGFLLTTALLRVQRRFFGWTEGTTR</sequence>
<keyword evidence="2 7" id="KW-0813">Transport</keyword>
<dbReference type="RefSeq" id="WP_205255492.1">
    <property type="nucleotide sequence ID" value="NZ_BAAAPV010000001.1"/>
</dbReference>
<protein>
    <submittedName>
        <fullName evidence="10">ABC transporter permease</fullName>
    </submittedName>
</protein>
<dbReference type="GO" id="GO:0005886">
    <property type="term" value="C:plasma membrane"/>
    <property type="evidence" value="ECO:0007669"/>
    <property type="project" value="UniProtKB-SubCell"/>
</dbReference>
<evidence type="ECO:0000256" key="7">
    <source>
        <dbReference type="RuleBase" id="RU363032"/>
    </source>
</evidence>
<evidence type="ECO:0000313" key="10">
    <source>
        <dbReference type="EMBL" id="MBM9475332.1"/>
    </source>
</evidence>
<reference evidence="10" key="1">
    <citation type="submission" date="2021-01" db="EMBL/GenBank/DDBJ databases">
        <title>KCTC 19127 draft genome.</title>
        <authorList>
            <person name="An D."/>
        </authorList>
    </citation>
    <scope>NUCLEOTIDE SEQUENCE</scope>
    <source>
        <strain evidence="10">KCTC 19127</strain>
    </source>
</reference>
<dbReference type="GO" id="GO:0055085">
    <property type="term" value="P:transmembrane transport"/>
    <property type="evidence" value="ECO:0007669"/>
    <property type="project" value="InterPro"/>
</dbReference>
<name>A0A938YKY4_9ACTN</name>
<gene>
    <name evidence="10" type="ORF">JL107_02625</name>
</gene>
<feature type="transmembrane region" description="Helical" evidence="7">
    <location>
        <begin position="110"/>
        <end position="129"/>
    </location>
</feature>
<dbReference type="Proteomes" id="UP000663801">
    <property type="component" value="Unassembled WGS sequence"/>
</dbReference>
<dbReference type="SUPFAM" id="SSF161098">
    <property type="entry name" value="MetI-like"/>
    <property type="match status" value="1"/>
</dbReference>
<dbReference type="CDD" id="cd06261">
    <property type="entry name" value="TM_PBP2"/>
    <property type="match status" value="1"/>
</dbReference>
<keyword evidence="6 7" id="KW-0472">Membrane</keyword>
<feature type="transmembrane region" description="Helical" evidence="7">
    <location>
        <begin position="168"/>
        <end position="188"/>
    </location>
</feature>
<feature type="transmembrane region" description="Helical" evidence="7">
    <location>
        <begin position="265"/>
        <end position="284"/>
    </location>
</feature>
<keyword evidence="4 7" id="KW-0812">Transmembrane</keyword>
<keyword evidence="5 7" id="KW-1133">Transmembrane helix</keyword>
<dbReference type="PANTHER" id="PTHR30151:SF0">
    <property type="entry name" value="ABC TRANSPORTER PERMEASE PROTEIN MJ0413-RELATED"/>
    <property type="match status" value="1"/>
</dbReference>
<feature type="region of interest" description="Disordered" evidence="8">
    <location>
        <begin position="1"/>
        <end position="25"/>
    </location>
</feature>
<dbReference type="InterPro" id="IPR035906">
    <property type="entry name" value="MetI-like_sf"/>
</dbReference>
<dbReference type="AlphaFoldDB" id="A0A938YKY4"/>